<dbReference type="Proteomes" id="UP000298416">
    <property type="component" value="Unassembled WGS sequence"/>
</dbReference>
<accession>A0A8X9A864</accession>
<name>A0A8X9A864_SALSN</name>
<keyword evidence="3" id="KW-1185">Reference proteome</keyword>
<reference evidence="2" key="1">
    <citation type="submission" date="2018-01" db="EMBL/GenBank/DDBJ databases">
        <authorList>
            <person name="Mao J.F."/>
        </authorList>
    </citation>
    <scope>NUCLEOTIDE SEQUENCE</scope>
    <source>
        <strain evidence="2">Huo1</strain>
        <tissue evidence="2">Leaf</tissue>
    </source>
</reference>
<gene>
    <name evidence="2" type="ORF">SASPL_104962</name>
</gene>
<feature type="domain" description="Bet v I/Major latex protein" evidence="1">
    <location>
        <begin position="2"/>
        <end position="151"/>
    </location>
</feature>
<dbReference type="InterPro" id="IPR023393">
    <property type="entry name" value="START-like_dom_sf"/>
</dbReference>
<dbReference type="CDD" id="cd07816">
    <property type="entry name" value="Bet_v1-like"/>
    <property type="match status" value="1"/>
</dbReference>
<dbReference type="SUPFAM" id="SSF55961">
    <property type="entry name" value="Bet v1-like"/>
    <property type="match status" value="1"/>
</dbReference>
<evidence type="ECO:0000259" key="1">
    <source>
        <dbReference type="SMART" id="SM01037"/>
    </source>
</evidence>
<dbReference type="Pfam" id="PF00407">
    <property type="entry name" value="Bet_v_1"/>
    <property type="match status" value="1"/>
</dbReference>
<reference evidence="2" key="2">
    <citation type="submission" date="2020-08" db="EMBL/GenBank/DDBJ databases">
        <title>Plant Genome Project.</title>
        <authorList>
            <person name="Zhang R.-G."/>
        </authorList>
    </citation>
    <scope>NUCLEOTIDE SEQUENCE</scope>
    <source>
        <strain evidence="2">Huo1</strain>
        <tissue evidence="2">Leaf</tissue>
    </source>
</reference>
<evidence type="ECO:0000313" key="3">
    <source>
        <dbReference type="Proteomes" id="UP000298416"/>
    </source>
</evidence>
<comment type="caution">
    <text evidence="2">The sequence shown here is derived from an EMBL/GenBank/DDBJ whole genome shotgun (WGS) entry which is preliminary data.</text>
</comment>
<protein>
    <recommendedName>
        <fullName evidence="1">Bet v I/Major latex protein domain-containing protein</fullName>
    </recommendedName>
</protein>
<dbReference type="InterPro" id="IPR000916">
    <property type="entry name" value="Bet_v_I/MLP"/>
</dbReference>
<dbReference type="SMART" id="SM01037">
    <property type="entry name" value="Bet_v_1"/>
    <property type="match status" value="1"/>
</dbReference>
<organism evidence="2">
    <name type="scientific">Salvia splendens</name>
    <name type="common">Scarlet sage</name>
    <dbReference type="NCBI Taxonomy" id="180675"/>
    <lineage>
        <taxon>Eukaryota</taxon>
        <taxon>Viridiplantae</taxon>
        <taxon>Streptophyta</taxon>
        <taxon>Embryophyta</taxon>
        <taxon>Tracheophyta</taxon>
        <taxon>Spermatophyta</taxon>
        <taxon>Magnoliopsida</taxon>
        <taxon>eudicotyledons</taxon>
        <taxon>Gunneridae</taxon>
        <taxon>Pentapetalae</taxon>
        <taxon>asterids</taxon>
        <taxon>lamiids</taxon>
        <taxon>Lamiales</taxon>
        <taxon>Lamiaceae</taxon>
        <taxon>Nepetoideae</taxon>
        <taxon>Mentheae</taxon>
        <taxon>Salviinae</taxon>
        <taxon>Salvia</taxon>
        <taxon>Salvia subgen. Calosphace</taxon>
        <taxon>core Calosphace</taxon>
    </lineage>
</organism>
<dbReference type="InterPro" id="IPR051761">
    <property type="entry name" value="MLP-like_ligand-binding"/>
</dbReference>
<dbReference type="PANTHER" id="PTHR31907">
    <property type="entry name" value="MLP-LIKE PROTEIN 423"/>
    <property type="match status" value="1"/>
</dbReference>
<dbReference type="Gene3D" id="3.30.530.20">
    <property type="match status" value="1"/>
</dbReference>
<dbReference type="EMBL" id="PNBA02000002">
    <property type="protein sequence ID" value="KAG6433352.1"/>
    <property type="molecule type" value="Genomic_DNA"/>
</dbReference>
<dbReference type="OrthoDB" id="1847301at2759"/>
<evidence type="ECO:0000313" key="2">
    <source>
        <dbReference type="EMBL" id="KAG6433352.1"/>
    </source>
</evidence>
<dbReference type="GO" id="GO:0006952">
    <property type="term" value="P:defense response"/>
    <property type="evidence" value="ECO:0007669"/>
    <property type="project" value="InterPro"/>
</dbReference>
<sequence>MGLHGKLIAAIEFKAGGDVFHEIMRHNPQHFSKATPEKVHGCELHEGQFGHAGSIICWSYTHDGKQKRAKQVIQSIDEEKKLIQFKMLEGDLMELYKEFVITTHVETTNDIDLVTWTLEYEMLNEDVEHPISLLAYFIDITKDIESHHFTNS</sequence>
<proteinExistence type="predicted"/>
<dbReference type="AlphaFoldDB" id="A0A8X9A864"/>